<comment type="caution">
    <text evidence="1">The sequence shown here is derived from an EMBL/GenBank/DDBJ whole genome shotgun (WGS) entry which is preliminary data.</text>
</comment>
<name>A0ABV8D1Z5_9STRE</name>
<reference evidence="2" key="1">
    <citation type="journal article" date="2019" name="Int. J. Syst. Evol. Microbiol.">
        <title>The Global Catalogue of Microorganisms (GCM) 10K type strain sequencing project: providing services to taxonomists for standard genome sequencing and annotation.</title>
        <authorList>
            <consortium name="The Broad Institute Genomics Platform"/>
            <consortium name="The Broad Institute Genome Sequencing Center for Infectious Disease"/>
            <person name="Wu L."/>
            <person name="Ma J."/>
        </authorList>
    </citation>
    <scope>NUCLEOTIDE SEQUENCE [LARGE SCALE GENOMIC DNA]</scope>
    <source>
        <strain evidence="2">CCUG 58728</strain>
    </source>
</reference>
<dbReference type="Proteomes" id="UP001595901">
    <property type="component" value="Unassembled WGS sequence"/>
</dbReference>
<evidence type="ECO:0000313" key="2">
    <source>
        <dbReference type="Proteomes" id="UP001595901"/>
    </source>
</evidence>
<dbReference type="Pfam" id="PF18953">
    <property type="entry name" value="SAP_new25"/>
    <property type="match status" value="1"/>
</dbReference>
<protein>
    <submittedName>
        <fullName evidence="1">SAP domain-containing protein</fullName>
    </submittedName>
</protein>
<dbReference type="RefSeq" id="WP_380431874.1">
    <property type="nucleotide sequence ID" value="NZ_JBHSAC010000055.1"/>
</dbReference>
<evidence type="ECO:0000313" key="1">
    <source>
        <dbReference type="EMBL" id="MFC3932447.1"/>
    </source>
</evidence>
<proteinExistence type="predicted"/>
<dbReference type="EMBL" id="JBHSAC010000055">
    <property type="protein sequence ID" value="MFC3932447.1"/>
    <property type="molecule type" value="Genomic_DNA"/>
</dbReference>
<sequence length="215" mass="25402">MAIRPPFNQQMTPEFFQSFYWYKIELQDICRRYQLPSYGTKAELTDYIIQFLEGIPVANIQAKRKNRRKNPTGKSLSAEQITPATKLLDSGFSFNQEARTFFCRYFDVAHFSFKKSMAIKMREVEEMGDTEATVQDLIDVFAESKVSLSSNREEQTYQWNRFVKDFNNDPQSKLFAQPMKVAAILWKEVRQSNRDKIYQTSLIKDYAREIEGYRK</sequence>
<organism evidence="1 2">
    <name type="scientific">Streptococcus dentapri</name>
    <dbReference type="NCBI Taxonomy" id="573564"/>
    <lineage>
        <taxon>Bacteria</taxon>
        <taxon>Bacillati</taxon>
        <taxon>Bacillota</taxon>
        <taxon>Bacilli</taxon>
        <taxon>Lactobacillales</taxon>
        <taxon>Streptococcaceae</taxon>
        <taxon>Streptococcus</taxon>
    </lineage>
</organism>
<gene>
    <name evidence="1" type="ORF">ACFOSE_06665</name>
</gene>
<keyword evidence="2" id="KW-1185">Reference proteome</keyword>
<accession>A0ABV8D1Z5</accession>